<comment type="caution">
    <text evidence="3">The sequence shown here is derived from an EMBL/GenBank/DDBJ whole genome shotgun (WGS) entry which is preliminary data.</text>
</comment>
<gene>
    <name evidence="3" type="ORF">IQ241_06860</name>
</gene>
<name>A0A8J7AM83_9CYAN</name>
<accession>A0A8J7AM83</accession>
<evidence type="ECO:0000256" key="2">
    <source>
        <dbReference type="SAM" id="SignalP"/>
    </source>
</evidence>
<evidence type="ECO:0000256" key="1">
    <source>
        <dbReference type="SAM" id="MobiDB-lite"/>
    </source>
</evidence>
<keyword evidence="2" id="KW-0732">Signal</keyword>
<protein>
    <submittedName>
        <fullName evidence="3">Uncharacterized protein</fullName>
    </submittedName>
</protein>
<keyword evidence="4" id="KW-1185">Reference proteome</keyword>
<feature type="signal peptide" evidence="2">
    <location>
        <begin position="1"/>
        <end position="34"/>
    </location>
</feature>
<dbReference type="Proteomes" id="UP000636505">
    <property type="component" value="Unassembled WGS sequence"/>
</dbReference>
<dbReference type="RefSeq" id="WP_193905677.1">
    <property type="nucleotide sequence ID" value="NZ_JADEXG010000011.1"/>
</dbReference>
<feature type="compositionally biased region" description="Polar residues" evidence="1">
    <location>
        <begin position="44"/>
        <end position="54"/>
    </location>
</feature>
<evidence type="ECO:0000313" key="4">
    <source>
        <dbReference type="Proteomes" id="UP000636505"/>
    </source>
</evidence>
<feature type="region of interest" description="Disordered" evidence="1">
    <location>
        <begin position="35"/>
        <end position="54"/>
    </location>
</feature>
<dbReference type="EMBL" id="JADEXG010000011">
    <property type="protein sequence ID" value="MBE9077019.1"/>
    <property type="molecule type" value="Genomic_DNA"/>
</dbReference>
<dbReference type="AlphaFoldDB" id="A0A8J7AM83"/>
<proteinExistence type="predicted"/>
<organism evidence="3 4">
    <name type="scientific">Vasconcelosia minhoensis LEGE 07310</name>
    <dbReference type="NCBI Taxonomy" id="915328"/>
    <lineage>
        <taxon>Bacteria</taxon>
        <taxon>Bacillati</taxon>
        <taxon>Cyanobacteriota</taxon>
        <taxon>Cyanophyceae</taxon>
        <taxon>Nodosilineales</taxon>
        <taxon>Cymatolegaceae</taxon>
        <taxon>Vasconcelosia</taxon>
        <taxon>Vasconcelosia minhoensis</taxon>
    </lineage>
</organism>
<evidence type="ECO:0000313" key="3">
    <source>
        <dbReference type="EMBL" id="MBE9077019.1"/>
    </source>
</evidence>
<reference evidence="3" key="1">
    <citation type="submission" date="2020-10" db="EMBL/GenBank/DDBJ databases">
        <authorList>
            <person name="Castelo-Branco R."/>
            <person name="Eusebio N."/>
            <person name="Adriana R."/>
            <person name="Vieira A."/>
            <person name="Brugerolle De Fraissinette N."/>
            <person name="Rezende De Castro R."/>
            <person name="Schneider M.P."/>
            <person name="Vasconcelos V."/>
            <person name="Leao P.N."/>
        </authorList>
    </citation>
    <scope>NUCLEOTIDE SEQUENCE</scope>
    <source>
        <strain evidence="3">LEGE 07310</strain>
    </source>
</reference>
<sequence>MLEHLYTISRKAFKHSRLGALVGASALLSVGAAAAGTTPADSGPPSQSVGQTVTAQNSAAPLVAQVDNHLILVRAKNEARQAAERLNGGLNEYRAESAMHGSILQVPYVDNNDGTVTFTFRGGNPADVAAGIYSVESIITVDVTSWETVIDYNGDLRTDIAADTPPSTIQPDFVSRANDHFVLVRAKNEARQAAERLNGGLGSYRAEPAMHGDVNQAPYVINQDGSITFTFQGGSPSQAANGNYPIESVVTVDNRDRSVVVDYNGPIRESAS</sequence>
<feature type="chain" id="PRO_5035313970" evidence="2">
    <location>
        <begin position="35"/>
        <end position="272"/>
    </location>
</feature>